<accession>A0AAJ2S746</accession>
<evidence type="ECO:0000313" key="3">
    <source>
        <dbReference type="Proteomes" id="UP001275664"/>
    </source>
</evidence>
<name>A0AAJ2S746_9ENTR</name>
<evidence type="ECO:0000313" key="1">
    <source>
        <dbReference type="EMBL" id="MDX6030993.1"/>
    </source>
</evidence>
<dbReference type="EMBL" id="JAWXRD010000006">
    <property type="protein sequence ID" value="MDX6039898.1"/>
    <property type="molecule type" value="Genomic_DNA"/>
</dbReference>
<organism evidence="1 4">
    <name type="scientific">Scandinavium lactucae</name>
    <dbReference type="NCBI Taxonomy" id="3095028"/>
    <lineage>
        <taxon>Bacteria</taxon>
        <taxon>Pseudomonadati</taxon>
        <taxon>Pseudomonadota</taxon>
        <taxon>Gammaproteobacteria</taxon>
        <taxon>Enterobacterales</taxon>
        <taxon>Enterobacteriaceae</taxon>
        <taxon>Scandinavium</taxon>
    </lineage>
</organism>
<sequence length="184" mass="21559">MKIISRDNCFISAMACITKQVPISNADDLVIFDAGQHYVYIFHSSALQKYRISDPYRALMYCCDYRIVRDAPINEYIQCLLAEEIKTKSSSRLSRKDEWIIKILFCEPDADELRERLCINRKTFSAHKVKALRKLGVKNVNFLHSLLQAWKEHWPSIRSELQREAKYKCPPAKSRNTDSRLSRI</sequence>
<dbReference type="AlphaFoldDB" id="A0AAJ2S746"/>
<gene>
    <name evidence="2" type="ORF">SIK69_06755</name>
    <name evidence="1" type="ORF">SIL20_05655</name>
</gene>
<comment type="caution">
    <text evidence="1">The sequence shown here is derived from an EMBL/GenBank/DDBJ whole genome shotgun (WGS) entry which is preliminary data.</text>
</comment>
<dbReference type="RefSeq" id="WP_319627573.1">
    <property type="nucleotide sequence ID" value="NZ_JAWXRB010000003.1"/>
</dbReference>
<evidence type="ECO:0000313" key="2">
    <source>
        <dbReference type="EMBL" id="MDX6039898.1"/>
    </source>
</evidence>
<keyword evidence="3" id="KW-1185">Reference proteome</keyword>
<dbReference type="Proteomes" id="UP001282336">
    <property type="component" value="Unassembled WGS sequence"/>
</dbReference>
<dbReference type="Proteomes" id="UP001275664">
    <property type="component" value="Unassembled WGS sequence"/>
</dbReference>
<evidence type="ECO:0008006" key="5">
    <source>
        <dbReference type="Google" id="ProtNLM"/>
    </source>
</evidence>
<reference evidence="1 3" key="1">
    <citation type="submission" date="2023-11" db="EMBL/GenBank/DDBJ databases">
        <title>Scandinavium wanjuensis sp. nov., isolated from lettuce South Korea.</title>
        <authorList>
            <person name="Park J."/>
            <person name="Park S."/>
            <person name="Oh K.K."/>
            <person name="Cho G.S."/>
            <person name="Franz C.M.A.P."/>
        </authorList>
    </citation>
    <scope>NUCLEOTIDE SEQUENCE</scope>
    <source>
        <strain evidence="1">V105_12</strain>
        <strain evidence="2 3">V105_6</strain>
    </source>
</reference>
<proteinExistence type="predicted"/>
<dbReference type="EMBL" id="JAWXRC010000020">
    <property type="protein sequence ID" value="MDX6030993.1"/>
    <property type="molecule type" value="Genomic_DNA"/>
</dbReference>
<protein>
    <recommendedName>
        <fullName evidence="5">HTH luxR-type domain-containing protein</fullName>
    </recommendedName>
</protein>
<evidence type="ECO:0000313" key="4">
    <source>
        <dbReference type="Proteomes" id="UP001282336"/>
    </source>
</evidence>